<keyword evidence="9" id="KW-1185">Reference proteome</keyword>
<protein>
    <recommendedName>
        <fullName evidence="10">Complement factor properdin</fullName>
    </recommendedName>
</protein>
<dbReference type="Pfam" id="PF22195">
    <property type="entry name" value="TSP1_CFP_C"/>
    <property type="match status" value="1"/>
</dbReference>
<name>A0AA35PT43_9SAUR</name>
<evidence type="ECO:0000256" key="2">
    <source>
        <dbReference type="ARBA" id="ARBA00022525"/>
    </source>
</evidence>
<dbReference type="InterPro" id="IPR036383">
    <property type="entry name" value="TSP1_rpt_sf"/>
</dbReference>
<dbReference type="InterPro" id="IPR000884">
    <property type="entry name" value="TSP1_rpt"/>
</dbReference>
<dbReference type="Pfam" id="PF00090">
    <property type="entry name" value="TSP_1"/>
    <property type="match status" value="5"/>
</dbReference>
<evidence type="ECO:0000313" key="8">
    <source>
        <dbReference type="EMBL" id="CAI5795877.1"/>
    </source>
</evidence>
<dbReference type="Pfam" id="PF18487">
    <property type="entry name" value="TSR"/>
    <property type="match status" value="1"/>
</dbReference>
<dbReference type="SUPFAM" id="SSF82895">
    <property type="entry name" value="TSP-1 type 1 repeat"/>
    <property type="match status" value="6"/>
</dbReference>
<dbReference type="Gene3D" id="2.20.100.10">
    <property type="entry name" value="Thrombospondin type-1 (TSP1) repeat"/>
    <property type="match status" value="6"/>
</dbReference>
<dbReference type="PANTHER" id="PTHR22906">
    <property type="entry name" value="PROPERDIN"/>
    <property type="match status" value="1"/>
</dbReference>
<dbReference type="InterPro" id="IPR049536">
    <property type="entry name" value="CFP_TSR-0"/>
</dbReference>
<dbReference type="EMBL" id="OX395142">
    <property type="protein sequence ID" value="CAI5795877.1"/>
    <property type="molecule type" value="Genomic_DNA"/>
</dbReference>
<evidence type="ECO:0000256" key="4">
    <source>
        <dbReference type="ARBA" id="ARBA00022737"/>
    </source>
</evidence>
<keyword evidence="5" id="KW-1015">Disulfide bond</keyword>
<evidence type="ECO:0000313" key="9">
    <source>
        <dbReference type="Proteomes" id="UP001178461"/>
    </source>
</evidence>
<dbReference type="PRINTS" id="PR01705">
    <property type="entry name" value="TSP1REPEAT"/>
</dbReference>
<dbReference type="FunFam" id="2.20.100.10:FF:000001">
    <property type="entry name" value="semaphorin-5A isoform X1"/>
    <property type="match status" value="2"/>
</dbReference>
<comment type="subcellular location">
    <subcellularLocation>
        <location evidence="1">Secreted</location>
    </subcellularLocation>
</comment>
<gene>
    <name evidence="8" type="ORF">PODLI_1B036008</name>
</gene>
<sequence>MAGGEEFRLLVVVSWWFGVLEAPAGAQNVFCYGAFDVTSGKCNDLLGEGVAQDDCCLNHQYGFQLDRNGPCQACQAAHWSDWSPWSPCSVSCREGVQRRNRTCHGRNGPAGFCQASARQWEMKACSPMACCPRVGGWSAWAAWSPCSVTCLRGLQTRKRTCTNPAPDCGGSCLGDGAEQRSCDTNLICPTHGNWGNWGNWEPCPATCIPEGSGPQPRQQRRRQCNSPPPSRDPPGNPCPGADQDYRSCSGLPFCPQDGSWGSWKPTGSCSVTCGVGRTVEKRLCDSPAPKHGGKFCPGPDTHTDTCNTRTPCPVDGRWREWSEWSVCERKASNIRIACDELTGLQARTRTCVGRAHEGKRCVGPTMDIRSCYNVQLCSLKGAWTEWSPWGLCNPPCGEKPMKSRKRECKAIYPNYPMTVEGENGKVLNVSFWGRPRPNCQPLDGQGLVVEEQAPCQNVPPCED</sequence>
<dbReference type="AlphaFoldDB" id="A0AA35PT43"/>
<evidence type="ECO:0000256" key="3">
    <source>
        <dbReference type="ARBA" id="ARBA00022729"/>
    </source>
</evidence>
<evidence type="ECO:0000256" key="7">
    <source>
        <dbReference type="SAM" id="SignalP"/>
    </source>
</evidence>
<feature type="compositionally biased region" description="Pro residues" evidence="6">
    <location>
        <begin position="226"/>
        <end position="236"/>
    </location>
</feature>
<evidence type="ECO:0000256" key="5">
    <source>
        <dbReference type="ARBA" id="ARBA00023157"/>
    </source>
</evidence>
<evidence type="ECO:0000256" key="1">
    <source>
        <dbReference type="ARBA" id="ARBA00004613"/>
    </source>
</evidence>
<dbReference type="Proteomes" id="UP001178461">
    <property type="component" value="Chromosome 17"/>
</dbReference>
<dbReference type="PROSITE" id="PS50092">
    <property type="entry name" value="TSP1"/>
    <property type="match status" value="6"/>
</dbReference>
<dbReference type="InterPro" id="IPR054019">
    <property type="entry name" value="CFP_TSR_C"/>
</dbReference>
<feature type="signal peptide" evidence="7">
    <location>
        <begin position="1"/>
        <end position="26"/>
    </location>
</feature>
<evidence type="ECO:0000256" key="6">
    <source>
        <dbReference type="SAM" id="MobiDB-lite"/>
    </source>
</evidence>
<dbReference type="SMART" id="SM00209">
    <property type="entry name" value="TSP1"/>
    <property type="match status" value="6"/>
</dbReference>
<dbReference type="InterPro" id="IPR052065">
    <property type="entry name" value="Compl_asym_regulator"/>
</dbReference>
<proteinExistence type="predicted"/>
<dbReference type="PANTHER" id="PTHR22906:SF43">
    <property type="entry name" value="PROPERDIN"/>
    <property type="match status" value="1"/>
</dbReference>
<feature type="chain" id="PRO_5041263643" description="Complement factor properdin" evidence="7">
    <location>
        <begin position="27"/>
        <end position="463"/>
    </location>
</feature>
<evidence type="ECO:0008006" key="10">
    <source>
        <dbReference type="Google" id="ProtNLM"/>
    </source>
</evidence>
<accession>A0AA35PT43</accession>
<reference evidence="8" key="1">
    <citation type="submission" date="2022-12" db="EMBL/GenBank/DDBJ databases">
        <authorList>
            <person name="Alioto T."/>
            <person name="Alioto T."/>
            <person name="Gomez Garrido J."/>
        </authorList>
    </citation>
    <scope>NUCLEOTIDE SEQUENCE</scope>
</reference>
<keyword evidence="3 7" id="KW-0732">Signal</keyword>
<organism evidence="8 9">
    <name type="scientific">Podarcis lilfordi</name>
    <name type="common">Lilford's wall lizard</name>
    <dbReference type="NCBI Taxonomy" id="74358"/>
    <lineage>
        <taxon>Eukaryota</taxon>
        <taxon>Metazoa</taxon>
        <taxon>Chordata</taxon>
        <taxon>Craniata</taxon>
        <taxon>Vertebrata</taxon>
        <taxon>Euteleostomi</taxon>
        <taxon>Lepidosauria</taxon>
        <taxon>Squamata</taxon>
        <taxon>Bifurcata</taxon>
        <taxon>Unidentata</taxon>
        <taxon>Episquamata</taxon>
        <taxon>Laterata</taxon>
        <taxon>Lacertibaenia</taxon>
        <taxon>Lacertidae</taxon>
        <taxon>Podarcis</taxon>
    </lineage>
</organism>
<keyword evidence="2" id="KW-0964">Secreted</keyword>
<feature type="region of interest" description="Disordered" evidence="6">
    <location>
        <begin position="211"/>
        <end position="236"/>
    </location>
</feature>
<keyword evidence="4" id="KW-0677">Repeat</keyword>